<name>A0A382KF67_9ZZZZ</name>
<dbReference type="InterPro" id="IPR018484">
    <property type="entry name" value="FGGY_N"/>
</dbReference>
<keyword evidence="1" id="KW-0808">Transferase</keyword>
<protein>
    <recommendedName>
        <fullName evidence="3">Carbohydrate kinase FGGY N-terminal domain-containing protein</fullName>
    </recommendedName>
</protein>
<dbReference type="Gene3D" id="3.30.420.40">
    <property type="match status" value="1"/>
</dbReference>
<dbReference type="EMBL" id="UINC01079531">
    <property type="protein sequence ID" value="SVC21617.1"/>
    <property type="molecule type" value="Genomic_DNA"/>
</dbReference>
<evidence type="ECO:0000256" key="1">
    <source>
        <dbReference type="ARBA" id="ARBA00022679"/>
    </source>
</evidence>
<dbReference type="PANTHER" id="PTHR43435:SF4">
    <property type="entry name" value="FGGY CARBOHYDRATE KINASE DOMAIN-CONTAINING PROTEIN"/>
    <property type="match status" value="1"/>
</dbReference>
<evidence type="ECO:0000259" key="3">
    <source>
        <dbReference type="Pfam" id="PF00370"/>
    </source>
</evidence>
<dbReference type="SUPFAM" id="SSF53067">
    <property type="entry name" value="Actin-like ATPase domain"/>
    <property type="match status" value="1"/>
</dbReference>
<proteinExistence type="predicted"/>
<feature type="non-terminal residue" evidence="4">
    <location>
        <position position="207"/>
    </location>
</feature>
<dbReference type="InterPro" id="IPR043129">
    <property type="entry name" value="ATPase_NBD"/>
</dbReference>
<feature type="domain" description="Carbohydrate kinase FGGY N-terminal" evidence="3">
    <location>
        <begin position="6"/>
        <end position="197"/>
    </location>
</feature>
<reference evidence="4" key="1">
    <citation type="submission" date="2018-05" db="EMBL/GenBank/DDBJ databases">
        <authorList>
            <person name="Lanie J.A."/>
            <person name="Ng W.-L."/>
            <person name="Kazmierczak K.M."/>
            <person name="Andrzejewski T.M."/>
            <person name="Davidsen T.M."/>
            <person name="Wayne K.J."/>
            <person name="Tettelin H."/>
            <person name="Glass J.I."/>
            <person name="Rusch D."/>
            <person name="Podicherti R."/>
            <person name="Tsui H.-C.T."/>
            <person name="Winkler M.E."/>
        </authorList>
    </citation>
    <scope>NUCLEOTIDE SEQUENCE</scope>
</reference>
<sequence>MKSNYYALGLDFGTKSVRCLAVNIASGEENAVAVSEYLDGVITDKLPGTSITLDRDWALQNPQNWLDSLNKVVHQVLKDGKIKPETVVGIGISFTASTILPTTDDGIPLCALPKWSCEPHAWPKLWKHHAAQSDADLINNIARQESEPWLKRYGGLISSEWLFPKALQIFRESRECFNSAKRFIEGGDWVVWKLVGRETRSACQAGY</sequence>
<dbReference type="GO" id="GO:0005737">
    <property type="term" value="C:cytoplasm"/>
    <property type="evidence" value="ECO:0007669"/>
    <property type="project" value="TreeGrafter"/>
</dbReference>
<dbReference type="Pfam" id="PF00370">
    <property type="entry name" value="FGGY_N"/>
    <property type="match status" value="1"/>
</dbReference>
<dbReference type="GO" id="GO:0019150">
    <property type="term" value="F:D-ribulokinase activity"/>
    <property type="evidence" value="ECO:0007669"/>
    <property type="project" value="TreeGrafter"/>
</dbReference>
<dbReference type="AlphaFoldDB" id="A0A382KF67"/>
<evidence type="ECO:0000256" key="2">
    <source>
        <dbReference type="ARBA" id="ARBA00022777"/>
    </source>
</evidence>
<accession>A0A382KF67</accession>
<organism evidence="4">
    <name type="scientific">marine metagenome</name>
    <dbReference type="NCBI Taxonomy" id="408172"/>
    <lineage>
        <taxon>unclassified sequences</taxon>
        <taxon>metagenomes</taxon>
        <taxon>ecological metagenomes</taxon>
    </lineage>
</organism>
<dbReference type="GO" id="GO:0019321">
    <property type="term" value="P:pentose metabolic process"/>
    <property type="evidence" value="ECO:0007669"/>
    <property type="project" value="TreeGrafter"/>
</dbReference>
<gene>
    <name evidence="4" type="ORF">METZ01_LOCUS274471</name>
</gene>
<keyword evidence="2" id="KW-0418">Kinase</keyword>
<evidence type="ECO:0000313" key="4">
    <source>
        <dbReference type="EMBL" id="SVC21617.1"/>
    </source>
</evidence>
<dbReference type="PANTHER" id="PTHR43435">
    <property type="entry name" value="RIBULOKINASE"/>
    <property type="match status" value="1"/>
</dbReference>